<reference evidence="3" key="1">
    <citation type="journal article" date="2013" name="Science">
        <title>Comparative analysis of bat genomes provides insight into the evolution of flight and immunity.</title>
        <authorList>
            <person name="Zhang G."/>
            <person name="Cowled C."/>
            <person name="Shi Z."/>
            <person name="Huang Z."/>
            <person name="Bishop-Lilly K.A."/>
            <person name="Fang X."/>
            <person name="Wynne J.W."/>
            <person name="Xiong Z."/>
            <person name="Baker M.L."/>
            <person name="Zhao W."/>
            <person name="Tachedjian M."/>
            <person name="Zhu Y."/>
            <person name="Zhou P."/>
            <person name="Jiang X."/>
            <person name="Ng J."/>
            <person name="Yang L."/>
            <person name="Wu L."/>
            <person name="Xiao J."/>
            <person name="Feng Y."/>
            <person name="Chen Y."/>
            <person name="Sun X."/>
            <person name="Zhang Y."/>
            <person name="Marsh G.A."/>
            <person name="Crameri G."/>
            <person name="Broder C.C."/>
            <person name="Frey K.G."/>
            <person name="Wang L.F."/>
            <person name="Wang J."/>
        </authorList>
    </citation>
    <scope>NUCLEOTIDE SEQUENCE [LARGE SCALE GENOMIC DNA]</scope>
</reference>
<evidence type="ECO:0000313" key="2">
    <source>
        <dbReference type="EMBL" id="ELK32034.1"/>
    </source>
</evidence>
<accession>L5M051</accession>
<dbReference type="Proteomes" id="UP000010556">
    <property type="component" value="Unassembled WGS sequence"/>
</dbReference>
<dbReference type="AlphaFoldDB" id="L5M051"/>
<feature type="region of interest" description="Disordered" evidence="1">
    <location>
        <begin position="78"/>
        <end position="99"/>
    </location>
</feature>
<organism evidence="2 3">
    <name type="scientific">Myotis davidii</name>
    <name type="common">David's myotis</name>
    <dbReference type="NCBI Taxonomy" id="225400"/>
    <lineage>
        <taxon>Eukaryota</taxon>
        <taxon>Metazoa</taxon>
        <taxon>Chordata</taxon>
        <taxon>Craniata</taxon>
        <taxon>Vertebrata</taxon>
        <taxon>Euteleostomi</taxon>
        <taxon>Mammalia</taxon>
        <taxon>Eutheria</taxon>
        <taxon>Laurasiatheria</taxon>
        <taxon>Chiroptera</taxon>
        <taxon>Yangochiroptera</taxon>
        <taxon>Vespertilionidae</taxon>
        <taxon>Myotis</taxon>
    </lineage>
</organism>
<dbReference type="EMBL" id="KB105750">
    <property type="protein sequence ID" value="ELK32034.1"/>
    <property type="molecule type" value="Genomic_DNA"/>
</dbReference>
<evidence type="ECO:0000256" key="1">
    <source>
        <dbReference type="SAM" id="MobiDB-lite"/>
    </source>
</evidence>
<sequence length="99" mass="10858">MPTCQGRELASRTPVVPAERPPGAAMRAEYTTRVWPAGTWSIISSPTVSEKILSSVALGRETLAQQKQVDSVKNTFGSHNAVRKTEGGYFSERKPRKDL</sequence>
<gene>
    <name evidence="2" type="ORF">MDA_GLEAN10005603</name>
</gene>
<evidence type="ECO:0000313" key="3">
    <source>
        <dbReference type="Proteomes" id="UP000010556"/>
    </source>
</evidence>
<feature type="compositionally biased region" description="Basic and acidic residues" evidence="1">
    <location>
        <begin position="83"/>
        <end position="99"/>
    </location>
</feature>
<feature type="region of interest" description="Disordered" evidence="1">
    <location>
        <begin position="1"/>
        <end position="24"/>
    </location>
</feature>
<keyword evidence="3" id="KW-1185">Reference proteome</keyword>
<protein>
    <submittedName>
        <fullName evidence="2">Uncharacterized protein</fullName>
    </submittedName>
</protein>
<name>L5M051_MYODS</name>
<proteinExistence type="predicted"/>